<keyword evidence="11" id="KW-1185">Reference proteome</keyword>
<dbReference type="PIRSF" id="PIRSF001021">
    <property type="entry name" value="Alph-amls_thrmst"/>
    <property type="match status" value="1"/>
</dbReference>
<feature type="binding site" evidence="8">
    <location>
        <position position="238"/>
    </location>
    <ligand>
        <name>Ca(2+)</name>
        <dbReference type="ChEBI" id="CHEBI:29108"/>
        <label>1</label>
    </ligand>
</feature>
<proteinExistence type="inferred from homology"/>
<name>A0A9X3DC21_9SPHI</name>
<keyword evidence="8" id="KW-0106">Calcium</keyword>
<dbReference type="NCBIfam" id="NF006969">
    <property type="entry name" value="PRK09441.1-2"/>
    <property type="match status" value="1"/>
</dbReference>
<dbReference type="GO" id="GO:0005975">
    <property type="term" value="P:carbohydrate metabolic process"/>
    <property type="evidence" value="ECO:0007669"/>
    <property type="project" value="InterPro"/>
</dbReference>
<dbReference type="AlphaFoldDB" id="A0A9X3DC21"/>
<accession>A0A9X3DC21</accession>
<dbReference type="Pfam" id="PF09154">
    <property type="entry name" value="Alpha-amy_C_pro"/>
    <property type="match status" value="1"/>
</dbReference>
<feature type="binding site" evidence="8">
    <location>
        <position position="104"/>
    </location>
    <ligand>
        <name>Ca(2+)</name>
        <dbReference type="ChEBI" id="CHEBI:29108"/>
        <label>1</label>
    </ligand>
</feature>
<dbReference type="SMART" id="SM00642">
    <property type="entry name" value="Aamy"/>
    <property type="match status" value="1"/>
</dbReference>
<dbReference type="RefSeq" id="WP_010603243.1">
    <property type="nucleotide sequence ID" value="NZ_JAPJUH010000003.1"/>
</dbReference>
<dbReference type="GO" id="GO:0005509">
    <property type="term" value="F:calcium ion binding"/>
    <property type="evidence" value="ECO:0007669"/>
    <property type="project" value="InterPro"/>
</dbReference>
<feature type="binding site" evidence="8">
    <location>
        <position position="205"/>
    </location>
    <ligand>
        <name>Ca(2+)</name>
        <dbReference type="ChEBI" id="CHEBI:29108"/>
        <label>2</label>
    </ligand>
</feature>
<dbReference type="InterPro" id="IPR017853">
    <property type="entry name" value="GH"/>
</dbReference>
<comment type="cofactor">
    <cofactor evidence="1">
        <name>Ca(2+)</name>
        <dbReference type="ChEBI" id="CHEBI:29108"/>
    </cofactor>
</comment>
<dbReference type="InterPro" id="IPR013780">
    <property type="entry name" value="Glyco_hydro_b"/>
</dbReference>
<feature type="active site" description="Nucleophile" evidence="7">
    <location>
        <position position="234"/>
    </location>
</feature>
<feature type="active site" description="Proton donor" evidence="7">
    <location>
        <position position="264"/>
    </location>
</feature>
<dbReference type="Gene3D" id="2.60.40.1180">
    <property type="entry name" value="Golgi alpha-mannosidase II"/>
    <property type="match status" value="1"/>
</dbReference>
<dbReference type="Proteomes" id="UP001142592">
    <property type="component" value="Unassembled WGS sequence"/>
</dbReference>
<reference evidence="10" key="1">
    <citation type="submission" date="2022-11" db="EMBL/GenBank/DDBJ databases">
        <authorList>
            <person name="Graham C."/>
            <person name="Newman J.D."/>
        </authorList>
    </citation>
    <scope>NUCLEOTIDE SEQUENCE</scope>
    <source>
        <strain evidence="10">DSM 19486</strain>
    </source>
</reference>
<keyword evidence="5" id="KW-0119">Carbohydrate metabolism</keyword>
<protein>
    <submittedName>
        <fullName evidence="10">Alpha-amylase</fullName>
        <ecNumber evidence="10">3.2.1.1</ecNumber>
    </submittedName>
</protein>
<evidence type="ECO:0000256" key="3">
    <source>
        <dbReference type="ARBA" id="ARBA00022723"/>
    </source>
</evidence>
<evidence type="ECO:0000256" key="5">
    <source>
        <dbReference type="ARBA" id="ARBA00023277"/>
    </source>
</evidence>
<feature type="domain" description="Glycosyl hydrolase family 13 catalytic" evidence="9">
    <location>
        <begin position="4"/>
        <end position="402"/>
    </location>
</feature>
<keyword evidence="6 10" id="KW-0326">Glycosidase</keyword>
<keyword evidence="3 8" id="KW-0479">Metal-binding</keyword>
<evidence type="ECO:0000313" key="10">
    <source>
        <dbReference type="EMBL" id="MCX3264938.1"/>
    </source>
</evidence>
<dbReference type="Pfam" id="PF00128">
    <property type="entry name" value="Alpha-amylase"/>
    <property type="match status" value="1"/>
</dbReference>
<evidence type="ECO:0000256" key="6">
    <source>
        <dbReference type="ARBA" id="ARBA00023295"/>
    </source>
</evidence>
<dbReference type="InterPro" id="IPR015237">
    <property type="entry name" value="Alpha-amylase_C_pro"/>
</dbReference>
<dbReference type="GO" id="GO:0004556">
    <property type="term" value="F:alpha-amylase activity"/>
    <property type="evidence" value="ECO:0007669"/>
    <property type="project" value="UniProtKB-EC"/>
</dbReference>
<dbReference type="Gene3D" id="3.20.20.80">
    <property type="entry name" value="Glycosidases"/>
    <property type="match status" value="1"/>
</dbReference>
<comment type="caution">
    <text evidence="10">The sequence shown here is derived from an EMBL/GenBank/DDBJ whole genome shotgun (WGS) entry which is preliminary data.</text>
</comment>
<gene>
    <name evidence="10" type="ORF">OQZ29_09290</name>
</gene>
<evidence type="ECO:0000313" key="11">
    <source>
        <dbReference type="Proteomes" id="UP001142592"/>
    </source>
</evidence>
<dbReference type="InterPro" id="IPR006047">
    <property type="entry name" value="GH13_cat_dom"/>
</dbReference>
<dbReference type="PANTHER" id="PTHR43447">
    <property type="entry name" value="ALPHA-AMYLASE"/>
    <property type="match status" value="1"/>
</dbReference>
<dbReference type="EMBL" id="JAPJUH010000003">
    <property type="protein sequence ID" value="MCX3264938.1"/>
    <property type="molecule type" value="Genomic_DNA"/>
</dbReference>
<dbReference type="SUPFAM" id="SSF51445">
    <property type="entry name" value="(Trans)glycosidases"/>
    <property type="match status" value="1"/>
</dbReference>
<feature type="binding site" evidence="8">
    <location>
        <position position="203"/>
    </location>
    <ligand>
        <name>Ca(2+)</name>
        <dbReference type="ChEBI" id="CHEBI:29108"/>
        <label>1</label>
    </ligand>
</feature>
<dbReference type="SUPFAM" id="SSF51011">
    <property type="entry name" value="Glycosyl hydrolase domain"/>
    <property type="match status" value="1"/>
</dbReference>
<evidence type="ECO:0000256" key="4">
    <source>
        <dbReference type="ARBA" id="ARBA00022801"/>
    </source>
</evidence>
<evidence type="ECO:0000256" key="1">
    <source>
        <dbReference type="ARBA" id="ARBA00001913"/>
    </source>
</evidence>
<dbReference type="EC" id="3.2.1.1" evidence="10"/>
<evidence type="ECO:0000256" key="2">
    <source>
        <dbReference type="ARBA" id="ARBA00008061"/>
    </source>
</evidence>
<feature type="binding site" evidence="8">
    <location>
        <position position="197"/>
    </location>
    <ligand>
        <name>Ca(2+)</name>
        <dbReference type="ChEBI" id="CHEBI:29108"/>
        <label>1</label>
    </ligand>
</feature>
<keyword evidence="4 10" id="KW-0378">Hydrolase</keyword>
<dbReference type="CDD" id="cd11318">
    <property type="entry name" value="AmyAc_bac_fung_AmyA"/>
    <property type="match status" value="1"/>
</dbReference>
<dbReference type="InterPro" id="IPR013776">
    <property type="entry name" value="A-amylase_thermo"/>
</dbReference>
<organism evidence="10 11">
    <name type="scientific">Pedobacter agri</name>
    <dbReference type="NCBI Taxonomy" id="454586"/>
    <lineage>
        <taxon>Bacteria</taxon>
        <taxon>Pseudomonadati</taxon>
        <taxon>Bacteroidota</taxon>
        <taxon>Sphingobacteriia</taxon>
        <taxon>Sphingobacteriales</taxon>
        <taxon>Sphingobacteriaceae</taxon>
        <taxon>Pedobacter</taxon>
    </lineage>
</organism>
<sequence length="495" mass="56486">MENHTMLQYFEWYYPEDGSLWKKVKADAAQLKEKGIDAIWLPPAHKGMEGAKSTGYDSYDLYDLGEFDQKGSVATKYGTKDEFIAAITAAKDAGLQVYADIVLNHLGGADEHEPVMVRKVNSENRNEFISEPFEIEAYTKFTYPARNGKYSDFKWDFQCFTGVDYDARTEETGVYSIQNQYGEGWADVLDTENGNYDYLMLTDIDFRNPAVREELKRWGLWFYKTAGFDGLRLDAIKHMPADFYNEWLDFLRAETGQEMFTVGEYWSPNDLESMLKYIEATNGRMSLFDACLQANFSRASKEGNSFDLSTIMHGTLVESRPELAVTLVENHDTQPLQSLEQTVEPWFRAHAYALILLREAGYPCIFYSDVYGSSYTDTGTDGFDHEVTMEAMPQLENLLALRKSRAYGYQRDYFDFPNCIGWTREGDDEHEHSGIAVVMSNGDEGIKRMEIGQKFSGKKFIDHLGHAQGEIFIGEDGWADFHCEAGSVSVWSIAH</sequence>
<dbReference type="NCBIfam" id="NF006968">
    <property type="entry name" value="PRK09441.1-1"/>
    <property type="match status" value="1"/>
</dbReference>
<evidence type="ECO:0000256" key="7">
    <source>
        <dbReference type="PIRSR" id="PIRSR001021-1"/>
    </source>
</evidence>
<evidence type="ECO:0000256" key="8">
    <source>
        <dbReference type="PIRSR" id="PIRSR001021-2"/>
    </source>
</evidence>
<dbReference type="Gene3D" id="2.40.30.140">
    <property type="match status" value="1"/>
</dbReference>
<comment type="similarity">
    <text evidence="2">Belongs to the glycosyl hydrolase 13 family.</text>
</comment>
<evidence type="ECO:0000259" key="9">
    <source>
        <dbReference type="SMART" id="SM00642"/>
    </source>
</evidence>